<sequence>MFPFTVAGPRRTHTDFPFNSAGKGNHSFITLRRPRLLDI</sequence>
<dbReference type="Proteomes" id="UP001266807">
    <property type="component" value="Unassembled WGS sequence"/>
</dbReference>
<organism evidence="1 2">
    <name type="scientific">Paenibacillus peoriae</name>
    <dbReference type="NCBI Taxonomy" id="59893"/>
    <lineage>
        <taxon>Bacteria</taxon>
        <taxon>Bacillati</taxon>
        <taxon>Bacillota</taxon>
        <taxon>Bacilli</taxon>
        <taxon>Bacillales</taxon>
        <taxon>Paenibacillaceae</taxon>
        <taxon>Paenibacillus</taxon>
    </lineage>
</organism>
<gene>
    <name evidence="1" type="ORF">J2W98_001983</name>
</gene>
<proteinExistence type="predicted"/>
<accession>A0ABU1QDK6</accession>
<evidence type="ECO:0000313" key="1">
    <source>
        <dbReference type="EMBL" id="MDR6777721.1"/>
    </source>
</evidence>
<keyword evidence="2" id="KW-1185">Reference proteome</keyword>
<protein>
    <submittedName>
        <fullName evidence="1">Uncharacterized protein</fullName>
    </submittedName>
</protein>
<reference evidence="1 2" key="1">
    <citation type="submission" date="2023-07" db="EMBL/GenBank/DDBJ databases">
        <title>Sorghum-associated microbial communities from plants grown in Nebraska, USA.</title>
        <authorList>
            <person name="Schachtman D."/>
        </authorList>
    </citation>
    <scope>NUCLEOTIDE SEQUENCE [LARGE SCALE GENOMIC DNA]</scope>
    <source>
        <strain evidence="1 2">BE143</strain>
    </source>
</reference>
<comment type="caution">
    <text evidence="1">The sequence shown here is derived from an EMBL/GenBank/DDBJ whole genome shotgun (WGS) entry which is preliminary data.</text>
</comment>
<evidence type="ECO:0000313" key="2">
    <source>
        <dbReference type="Proteomes" id="UP001266807"/>
    </source>
</evidence>
<name>A0ABU1QDK6_9BACL</name>
<dbReference type="EMBL" id="JAVDUG010000002">
    <property type="protein sequence ID" value="MDR6777721.1"/>
    <property type="molecule type" value="Genomic_DNA"/>
</dbReference>